<feature type="region of interest" description="Disordered" evidence="1">
    <location>
        <begin position="1"/>
        <end position="89"/>
    </location>
</feature>
<proteinExistence type="predicted"/>
<dbReference type="EMBL" id="JABWUV010000005">
    <property type="protein sequence ID" value="KAF6355846.1"/>
    <property type="molecule type" value="Genomic_DNA"/>
</dbReference>
<evidence type="ECO:0000313" key="3">
    <source>
        <dbReference type="Proteomes" id="UP000527355"/>
    </source>
</evidence>
<accession>A0A7J7Y2G5</accession>
<feature type="compositionally biased region" description="Gly residues" evidence="1">
    <location>
        <begin position="1"/>
        <end position="12"/>
    </location>
</feature>
<protein>
    <submittedName>
        <fullName evidence="2">RAB3C, member RAS oncogene family</fullName>
    </submittedName>
</protein>
<evidence type="ECO:0000313" key="2">
    <source>
        <dbReference type="EMBL" id="KAF6355846.1"/>
    </source>
</evidence>
<organism evidence="2 3">
    <name type="scientific">Myotis myotis</name>
    <name type="common">Greater mouse-eared bat</name>
    <name type="synonym">Vespertilio myotis</name>
    <dbReference type="NCBI Taxonomy" id="51298"/>
    <lineage>
        <taxon>Eukaryota</taxon>
        <taxon>Metazoa</taxon>
        <taxon>Chordata</taxon>
        <taxon>Craniata</taxon>
        <taxon>Vertebrata</taxon>
        <taxon>Euteleostomi</taxon>
        <taxon>Mammalia</taxon>
        <taxon>Eutheria</taxon>
        <taxon>Laurasiatheria</taxon>
        <taxon>Chiroptera</taxon>
        <taxon>Yangochiroptera</taxon>
        <taxon>Vespertilionidae</taxon>
        <taxon>Myotis</taxon>
    </lineage>
</organism>
<dbReference type="AlphaFoldDB" id="A0A7J7Y2G5"/>
<dbReference type="Proteomes" id="UP000527355">
    <property type="component" value="Unassembled WGS sequence"/>
</dbReference>
<feature type="compositionally biased region" description="Pro residues" evidence="1">
    <location>
        <begin position="79"/>
        <end position="89"/>
    </location>
</feature>
<keyword evidence="3" id="KW-1185">Reference proteome</keyword>
<feature type="compositionally biased region" description="Basic and acidic residues" evidence="1">
    <location>
        <begin position="27"/>
        <end position="44"/>
    </location>
</feature>
<comment type="caution">
    <text evidence="2">The sequence shown here is derived from an EMBL/GenBank/DDBJ whole genome shotgun (WGS) entry which is preliminary data.</text>
</comment>
<sequence length="89" mass="9484">MDLYGKVGGPGAERGARARPAPSSPRARTENNEARSSRAVKTSERWTPACSRATRSRKALGDGVRRRVGSPFATGVSPENPPLLPNPTE</sequence>
<name>A0A7J7Y2G5_MYOMY</name>
<evidence type="ECO:0000256" key="1">
    <source>
        <dbReference type="SAM" id="MobiDB-lite"/>
    </source>
</evidence>
<gene>
    <name evidence="2" type="ORF">mMyoMyo1_016179</name>
</gene>
<reference evidence="2 3" key="1">
    <citation type="journal article" date="2020" name="Nature">
        <title>Six reference-quality genomes reveal evolution of bat adaptations.</title>
        <authorList>
            <person name="Jebb D."/>
            <person name="Huang Z."/>
            <person name="Pippel M."/>
            <person name="Hughes G.M."/>
            <person name="Lavrichenko K."/>
            <person name="Devanna P."/>
            <person name="Winkler S."/>
            <person name="Jermiin L.S."/>
            <person name="Skirmuntt E.C."/>
            <person name="Katzourakis A."/>
            <person name="Burkitt-Gray L."/>
            <person name="Ray D.A."/>
            <person name="Sullivan K.A.M."/>
            <person name="Roscito J.G."/>
            <person name="Kirilenko B.M."/>
            <person name="Davalos L.M."/>
            <person name="Corthals A.P."/>
            <person name="Power M.L."/>
            <person name="Jones G."/>
            <person name="Ransome R.D."/>
            <person name="Dechmann D.K.N."/>
            <person name="Locatelli A.G."/>
            <person name="Puechmaille S.J."/>
            <person name="Fedrigo O."/>
            <person name="Jarvis E.D."/>
            <person name="Hiller M."/>
            <person name="Vernes S.C."/>
            <person name="Myers E.W."/>
            <person name="Teeling E.C."/>
        </authorList>
    </citation>
    <scope>NUCLEOTIDE SEQUENCE [LARGE SCALE GENOMIC DNA]</scope>
    <source>
        <strain evidence="2">MMyoMyo1</strain>
        <tissue evidence="2">Flight muscle</tissue>
    </source>
</reference>